<dbReference type="NCBIfam" id="TIGR00412">
    <property type="entry name" value="redox_disulf_2"/>
    <property type="match status" value="1"/>
</dbReference>
<evidence type="ECO:0000256" key="5">
    <source>
        <dbReference type="PIRSR" id="PIRSR037031-51"/>
    </source>
</evidence>
<dbReference type="OrthoDB" id="50016at2157"/>
<dbReference type="PANTHER" id="PTHR36450">
    <property type="entry name" value="THIOREDOXIN"/>
    <property type="match status" value="1"/>
</dbReference>
<reference evidence="7" key="1">
    <citation type="submission" date="2014-12" db="EMBL/GenBank/DDBJ databases">
        <authorList>
            <person name="Huang H.-H."/>
            <person name="Chen S.-C."/>
            <person name="Lai M.-C."/>
        </authorList>
    </citation>
    <scope>NUCLEOTIDE SEQUENCE</scope>
    <source>
        <strain evidence="7">K1F9705b</strain>
    </source>
</reference>
<name>A0A8J7W841_9EURY</name>
<evidence type="ECO:0000256" key="2">
    <source>
        <dbReference type="ARBA" id="ARBA00022982"/>
    </source>
</evidence>
<dbReference type="AlphaFoldDB" id="A0A8J7W841"/>
<keyword evidence="5" id="KW-1015">Disulfide bond</keyword>
<proteinExistence type="inferred from homology"/>
<keyword evidence="3 5" id="KW-0676">Redox-active center</keyword>
<dbReference type="InterPro" id="IPR012336">
    <property type="entry name" value="Thioredoxin-like_fold"/>
</dbReference>
<feature type="active site" description="Nucleophile" evidence="4">
    <location>
        <position position="13"/>
    </location>
</feature>
<keyword evidence="3" id="KW-0813">Transport</keyword>
<feature type="disulfide bond" description="Redox-active" evidence="5">
    <location>
        <begin position="10"/>
        <end position="13"/>
    </location>
</feature>
<feature type="domain" description="Thioredoxin-like fold" evidence="6">
    <location>
        <begin position="1"/>
        <end position="75"/>
    </location>
</feature>
<feature type="active site" description="Nucleophile" evidence="4">
    <location>
        <position position="10"/>
    </location>
</feature>
<evidence type="ECO:0000313" key="7">
    <source>
        <dbReference type="EMBL" id="MBR1369441.1"/>
    </source>
</evidence>
<comment type="caution">
    <text evidence="7">The sequence shown here is derived from an EMBL/GenBank/DDBJ whole genome shotgun (WGS) entry which is preliminary data.</text>
</comment>
<organism evidence="7 8">
    <name type="scientific">Methanocalculus chunghsingensis</name>
    <dbReference type="NCBI Taxonomy" id="156457"/>
    <lineage>
        <taxon>Archaea</taxon>
        <taxon>Methanobacteriati</taxon>
        <taxon>Methanobacteriota</taxon>
        <taxon>Stenosarchaea group</taxon>
        <taxon>Methanomicrobia</taxon>
        <taxon>Methanomicrobiales</taxon>
        <taxon>Methanocalculaceae</taxon>
        <taxon>Methanocalculus</taxon>
    </lineage>
</organism>
<dbReference type="InterPro" id="IPR005243">
    <property type="entry name" value="THIRX-like_proc"/>
</dbReference>
<dbReference type="SUPFAM" id="SSF52833">
    <property type="entry name" value="Thioredoxin-like"/>
    <property type="match status" value="1"/>
</dbReference>
<keyword evidence="8" id="KW-1185">Reference proteome</keyword>
<dbReference type="PANTHER" id="PTHR36450:SF1">
    <property type="entry name" value="THIOREDOXIN"/>
    <property type="match status" value="1"/>
</dbReference>
<sequence>MKIEVLGTGCMKCKRLAKNVEKAVAELGISADIVKVEEITAIMERDVMLTPALIVDGELKVSGRVADVAELKEILGGA</sequence>
<comment type="similarity">
    <text evidence="1 3">Belongs to the glutaredoxin family.</text>
</comment>
<dbReference type="InterPro" id="IPR036249">
    <property type="entry name" value="Thioredoxin-like_sf"/>
</dbReference>
<evidence type="ECO:0000256" key="3">
    <source>
        <dbReference type="PIRNR" id="PIRNR037031"/>
    </source>
</evidence>
<evidence type="ECO:0000259" key="6">
    <source>
        <dbReference type="Pfam" id="PF13192"/>
    </source>
</evidence>
<protein>
    <recommendedName>
        <fullName evidence="3">Thioredoxin</fullName>
    </recommendedName>
</protein>
<dbReference type="Pfam" id="PF13192">
    <property type="entry name" value="Thioredoxin_3"/>
    <property type="match status" value="1"/>
</dbReference>
<evidence type="ECO:0000256" key="4">
    <source>
        <dbReference type="PIRSR" id="PIRSR037031-50"/>
    </source>
</evidence>
<gene>
    <name evidence="7" type="ORF">RJ53_08015</name>
</gene>
<comment type="function">
    <text evidence="3">Does not function as a glutathione-disulfide oxidoreductase in the presence of glutathione and glutathione reductase. Has low thioredoxin activity in vitro.</text>
</comment>
<accession>A0A8J7W841</accession>
<dbReference type="Gene3D" id="3.40.30.10">
    <property type="entry name" value="Glutaredoxin"/>
    <property type="match status" value="1"/>
</dbReference>
<keyword evidence="2 3" id="KW-0249">Electron transport</keyword>
<dbReference type="EMBL" id="JWHL01000013">
    <property type="protein sequence ID" value="MBR1369441.1"/>
    <property type="molecule type" value="Genomic_DNA"/>
</dbReference>
<dbReference type="Proteomes" id="UP000730161">
    <property type="component" value="Unassembled WGS sequence"/>
</dbReference>
<evidence type="ECO:0000313" key="8">
    <source>
        <dbReference type="Proteomes" id="UP000730161"/>
    </source>
</evidence>
<evidence type="ECO:0000256" key="1">
    <source>
        <dbReference type="ARBA" id="ARBA00007787"/>
    </source>
</evidence>
<dbReference type="PIRSF" id="PIRSF037031">
    <property type="entry name" value="Redox_disulphide_2"/>
    <property type="match status" value="1"/>
</dbReference>
<dbReference type="RefSeq" id="WP_211531148.1">
    <property type="nucleotide sequence ID" value="NZ_JWHL01000013.1"/>
</dbReference>